<organism evidence="2 3">
    <name type="scientific">Phytophthora boehmeriae</name>
    <dbReference type="NCBI Taxonomy" id="109152"/>
    <lineage>
        <taxon>Eukaryota</taxon>
        <taxon>Sar</taxon>
        <taxon>Stramenopiles</taxon>
        <taxon>Oomycota</taxon>
        <taxon>Peronosporomycetes</taxon>
        <taxon>Peronosporales</taxon>
        <taxon>Peronosporaceae</taxon>
        <taxon>Phytophthora</taxon>
    </lineage>
</organism>
<dbReference type="SMART" id="SM01187">
    <property type="entry name" value="Elicitin"/>
    <property type="match status" value="1"/>
</dbReference>
<feature type="chain" id="PRO_5035840658" evidence="1">
    <location>
        <begin position="25"/>
        <end position="139"/>
    </location>
</feature>
<evidence type="ECO:0000313" key="3">
    <source>
        <dbReference type="Proteomes" id="UP000693981"/>
    </source>
</evidence>
<dbReference type="InterPro" id="IPR002200">
    <property type="entry name" value="Elicitin"/>
</dbReference>
<dbReference type="GO" id="GO:0005576">
    <property type="term" value="C:extracellular region"/>
    <property type="evidence" value="ECO:0007669"/>
    <property type="project" value="InterPro"/>
</dbReference>
<proteinExistence type="predicted"/>
<evidence type="ECO:0000313" key="2">
    <source>
        <dbReference type="EMBL" id="KAG7381644.1"/>
    </source>
</evidence>
<keyword evidence="3" id="KW-1185">Reference proteome</keyword>
<gene>
    <name evidence="2" type="primary">GDAP2_4</name>
    <name evidence="2" type="ORF">PHYBOEH_010825</name>
</gene>
<name>A0A8T1VQF2_9STRA</name>
<reference evidence="2" key="1">
    <citation type="submission" date="2021-02" db="EMBL/GenBank/DDBJ databases">
        <authorList>
            <person name="Palmer J.M."/>
        </authorList>
    </citation>
    <scope>NUCLEOTIDE SEQUENCE</scope>
    <source>
        <strain evidence="2">SCRP23</strain>
    </source>
</reference>
<dbReference type="OrthoDB" id="119386at2759"/>
<sequence>MVSTRSSISLFASCALVLNGNVDADTCEPAYHVEVAAAVQTLHASCAIWAGYLARDSVWQCDSTCQKAVTNLVDTLPDCEWGGPYGVQNYKNVVEQMVARCKADSEDVNASTTSSSNAQLSGIIAPITAVVTMAGAMLL</sequence>
<dbReference type="EMBL" id="JAGDFL010000768">
    <property type="protein sequence ID" value="KAG7381644.1"/>
    <property type="molecule type" value="Genomic_DNA"/>
</dbReference>
<evidence type="ECO:0000256" key="1">
    <source>
        <dbReference type="SAM" id="SignalP"/>
    </source>
</evidence>
<accession>A0A8T1VQF2</accession>
<protein>
    <submittedName>
        <fullName evidence="2">Ganglioside-induced differentiation-associated protein 2</fullName>
    </submittedName>
</protein>
<dbReference type="AlphaFoldDB" id="A0A8T1VQF2"/>
<dbReference type="Proteomes" id="UP000693981">
    <property type="component" value="Unassembled WGS sequence"/>
</dbReference>
<keyword evidence="1" id="KW-0732">Signal</keyword>
<comment type="caution">
    <text evidence="2">The sequence shown here is derived from an EMBL/GenBank/DDBJ whole genome shotgun (WGS) entry which is preliminary data.</text>
</comment>
<feature type="signal peptide" evidence="1">
    <location>
        <begin position="1"/>
        <end position="24"/>
    </location>
</feature>